<dbReference type="KEGG" id="vah:G7081_00490"/>
<evidence type="ECO:0000259" key="1">
    <source>
        <dbReference type="Pfam" id="PF03793"/>
    </source>
</evidence>
<gene>
    <name evidence="2" type="ORF">G7081_00490</name>
</gene>
<reference evidence="2 3" key="1">
    <citation type="submission" date="2020-03" db="EMBL/GenBank/DDBJ databases">
        <title>Vagococcus sp. nov., isolated from beetles.</title>
        <authorList>
            <person name="Hyun D.-W."/>
            <person name="Bae J.-W."/>
        </authorList>
    </citation>
    <scope>NUCLEOTIDE SEQUENCE [LARGE SCALE GENOMIC DNA]</scope>
    <source>
        <strain evidence="2 3">HDW17A</strain>
    </source>
</reference>
<accession>A0A6G8AL17</accession>
<dbReference type="Gene3D" id="3.30.10.20">
    <property type="match status" value="1"/>
</dbReference>
<dbReference type="Pfam" id="PF03793">
    <property type="entry name" value="PASTA"/>
    <property type="match status" value="1"/>
</dbReference>
<dbReference type="Proteomes" id="UP000500890">
    <property type="component" value="Chromosome"/>
</dbReference>
<dbReference type="InterPro" id="IPR005543">
    <property type="entry name" value="PASTA_dom"/>
</dbReference>
<name>A0A6G8AL17_9ENTE</name>
<keyword evidence="3" id="KW-1185">Reference proteome</keyword>
<sequence length="127" mass="14105">MSIIKKASKLARKTIVSDEALNTTVAPVIDMIGKTLSDNVKVPDLLGVEVQEAKRILEELGFIVSVLEKRKPNSKYSLYKVNEVVDMEYPKPNPLLKGVAKGSVVKIYFADEDVLKRSASWTSKLLN</sequence>
<dbReference type="EMBL" id="CP049886">
    <property type="protein sequence ID" value="QIL45670.1"/>
    <property type="molecule type" value="Genomic_DNA"/>
</dbReference>
<evidence type="ECO:0000313" key="2">
    <source>
        <dbReference type="EMBL" id="QIL45670.1"/>
    </source>
</evidence>
<dbReference type="RefSeq" id="WP_166006397.1">
    <property type="nucleotide sequence ID" value="NZ_CP049886.1"/>
</dbReference>
<proteinExistence type="predicted"/>
<dbReference type="AlphaFoldDB" id="A0A6G8AL17"/>
<feature type="domain" description="PASTA" evidence="1">
    <location>
        <begin position="40"/>
        <end position="110"/>
    </location>
</feature>
<evidence type="ECO:0000313" key="3">
    <source>
        <dbReference type="Proteomes" id="UP000500890"/>
    </source>
</evidence>
<organism evidence="2 3">
    <name type="scientific">Vagococcus coleopterorum</name>
    <dbReference type="NCBI Taxonomy" id="2714946"/>
    <lineage>
        <taxon>Bacteria</taxon>
        <taxon>Bacillati</taxon>
        <taxon>Bacillota</taxon>
        <taxon>Bacilli</taxon>
        <taxon>Lactobacillales</taxon>
        <taxon>Enterococcaceae</taxon>
        <taxon>Vagococcus</taxon>
    </lineage>
</organism>
<dbReference type="CDD" id="cd06577">
    <property type="entry name" value="PASTA_pknB"/>
    <property type="match status" value="1"/>
</dbReference>
<protein>
    <recommendedName>
        <fullName evidence="1">PASTA domain-containing protein</fullName>
    </recommendedName>
</protein>